<feature type="compositionally biased region" description="Basic and acidic residues" evidence="1">
    <location>
        <begin position="132"/>
        <end position="143"/>
    </location>
</feature>
<dbReference type="PROSITE" id="PS51257">
    <property type="entry name" value="PROKAR_LIPOPROTEIN"/>
    <property type="match status" value="1"/>
</dbReference>
<feature type="region of interest" description="Disordered" evidence="1">
    <location>
        <begin position="132"/>
        <end position="158"/>
    </location>
</feature>
<dbReference type="EMBL" id="CP002808">
    <property type="protein sequence ID" value="AEG73259.1"/>
    <property type="molecule type" value="Genomic_DNA"/>
</dbReference>
<gene>
    <name evidence="2" type="ordered locus">MHF_1005</name>
</gene>
<proteinExistence type="predicted"/>
<dbReference type="AlphaFoldDB" id="F6FJ61"/>
<accession>F6FJ61</accession>
<evidence type="ECO:0008006" key="4">
    <source>
        <dbReference type="Google" id="ProtNLM"/>
    </source>
</evidence>
<reference key="2">
    <citation type="submission" date="2011-05" db="EMBL/GenBank/DDBJ databases">
        <title>The Genome of Mycoplasma haemofelis Strain Ohio2, a pathogenic hemoplasma of the cat.</title>
        <authorList>
            <person name="Santos A.P."/>
            <person name="Guimaraes A.M.S."/>
            <person name="SanMiguel P.J."/>
            <person name="Martin S.W."/>
            <person name="Messick J.B."/>
        </authorList>
    </citation>
    <scope>NUCLEOTIDE SEQUENCE</scope>
    <source>
        <strain>Ohio2</strain>
    </source>
</reference>
<name>F6FJ61_MYCHI</name>
<organism evidence="2 3">
    <name type="scientific">Mycoplasma haemofelis (strain Ohio2)</name>
    <dbReference type="NCBI Taxonomy" id="859194"/>
    <lineage>
        <taxon>Bacteria</taxon>
        <taxon>Bacillati</taxon>
        <taxon>Mycoplasmatota</taxon>
        <taxon>Mollicutes</taxon>
        <taxon>Mycoplasmataceae</taxon>
        <taxon>Mycoplasma</taxon>
    </lineage>
</organism>
<evidence type="ECO:0000256" key="1">
    <source>
        <dbReference type="SAM" id="MobiDB-lite"/>
    </source>
</evidence>
<dbReference type="Proteomes" id="UP000007952">
    <property type="component" value="Chromosome"/>
</dbReference>
<dbReference type="KEGG" id="mhf:MHF_1005"/>
<evidence type="ECO:0000313" key="2">
    <source>
        <dbReference type="EMBL" id="AEG73259.1"/>
    </source>
</evidence>
<sequence length="195" mass="21451">MNKAALLLGSSAGAAGCAGGAGFAYWKSSSPSQPQISLREKFEKEIDGKVLLDVSGTTHDPVWEELAKEYKGDSLSKEQLKLHCKKEASSTAIDSFSSYLKLCSRNTLRTQFNDKVTNKKWIDSTQESDWEEKKTGYAEDSKTNEQVPKSGDSGTIAKKDIQTKNIMDWCGLQANTPFVKDSDDTYTRASALCTK</sequence>
<dbReference type="STRING" id="859194.MHF_1005"/>
<reference evidence="2 3" key="1">
    <citation type="journal article" date="2011" name="J. Bacteriol.">
        <title>Complete genome sequences of two hemotropic Mycoplasmas, Mycoplasma haemofelis strain Ohio2 and Mycoplasma suis strain Illinois.</title>
        <authorList>
            <person name="Messick J.B."/>
            <person name="Santos A.P."/>
            <person name="Guimaraes A.M."/>
        </authorList>
    </citation>
    <scope>NUCLEOTIDE SEQUENCE [LARGE SCALE GENOMIC DNA]</scope>
    <source>
        <strain evidence="2 3">Ohio2</strain>
    </source>
</reference>
<protein>
    <recommendedName>
        <fullName evidence="4">Lipoprotein</fullName>
    </recommendedName>
</protein>
<dbReference type="HOGENOM" id="CLU_114919_0_0_14"/>
<evidence type="ECO:0000313" key="3">
    <source>
        <dbReference type="Proteomes" id="UP000007952"/>
    </source>
</evidence>
<dbReference type="BioCyc" id="MHAE859194:G1GR7-1001-MONOMER"/>